<protein>
    <submittedName>
        <fullName evidence="2">Periaxin</fullName>
    </submittedName>
</protein>
<evidence type="ECO:0000313" key="3">
    <source>
        <dbReference type="Proteomes" id="UP000187429"/>
    </source>
</evidence>
<reference evidence="3" key="1">
    <citation type="submission" date="2017-01" db="EMBL/GenBank/DDBJ databases">
        <authorList>
            <person name="Wang Y."/>
            <person name="White M."/>
            <person name="Kvist S."/>
            <person name="Moncalvo J.-M."/>
        </authorList>
    </citation>
    <scope>NUCLEOTIDE SEQUENCE [LARGE SCALE GENOMIC DNA]</scope>
    <source>
        <strain evidence="3">ID-206-W2</strain>
    </source>
</reference>
<evidence type="ECO:0000256" key="1">
    <source>
        <dbReference type="SAM" id="MobiDB-lite"/>
    </source>
</evidence>
<gene>
    <name evidence="2" type="ORF">AYI69_g7461</name>
</gene>
<sequence>IPHRRIPHRRIPHRRIPHRRIPHRRIPHRRIPHRRIPHRRIPYRRIPHRRIPHRRIPHRRIPHRRIPHRRIPHRRIPHRRIPHRRIPHRRIPHRRIPHRRIPHRRIPHRRIPHRRIPHRRIPHRRIPHRRIPHKRIPHRSSPPSPPRQIPSKPHLYNRNPHRRNFKKLNNRPINFKRCEFGDSSINNSGNILDTECCNGHIDSGCGCNSGYGSGYSRGFGCGYNSSNNKYQSNNGIFVVKNRFLNRLRNSSNPNGPKKYRVIFIRRKKRSPTPALIQDNSAEKLISNANPADKKVAKSGSADALKSGSQEIPGKKLKRIVVEQVIKPRKAPKLISTSIDEGKVEKGYLDQLENLIGNDDSTPTPTSANVVINKNETVFQTQLQTQFETEFETQNQTKYNTVNVKDNTRYSTILVTKSASN</sequence>
<feature type="non-terminal residue" evidence="2">
    <location>
        <position position="1"/>
    </location>
</feature>
<accession>A0A1R1XRX8</accession>
<feature type="region of interest" description="Disordered" evidence="1">
    <location>
        <begin position="131"/>
        <end position="166"/>
    </location>
</feature>
<keyword evidence="3" id="KW-1185">Reference proteome</keyword>
<name>A0A1R1XRX8_9FUNG</name>
<dbReference type="Proteomes" id="UP000187429">
    <property type="component" value="Unassembled WGS sequence"/>
</dbReference>
<dbReference type="AlphaFoldDB" id="A0A1R1XRX8"/>
<evidence type="ECO:0000313" key="2">
    <source>
        <dbReference type="EMBL" id="OMJ17354.1"/>
    </source>
</evidence>
<organism evidence="2 3">
    <name type="scientific">Smittium culicis</name>
    <dbReference type="NCBI Taxonomy" id="133412"/>
    <lineage>
        <taxon>Eukaryota</taxon>
        <taxon>Fungi</taxon>
        <taxon>Fungi incertae sedis</taxon>
        <taxon>Zoopagomycota</taxon>
        <taxon>Kickxellomycotina</taxon>
        <taxon>Harpellomycetes</taxon>
        <taxon>Harpellales</taxon>
        <taxon>Legeriomycetaceae</taxon>
        <taxon>Smittium</taxon>
    </lineage>
</organism>
<feature type="region of interest" description="Disordered" evidence="1">
    <location>
        <begin position="287"/>
        <end position="309"/>
    </location>
</feature>
<comment type="caution">
    <text evidence="2">The sequence shown here is derived from an EMBL/GenBank/DDBJ whole genome shotgun (WGS) entry which is preliminary data.</text>
</comment>
<dbReference type="EMBL" id="LSSM01003613">
    <property type="protein sequence ID" value="OMJ17354.1"/>
    <property type="molecule type" value="Genomic_DNA"/>
</dbReference>
<proteinExistence type="predicted"/>